<name>V8PFC1_OPHHA</name>
<sequence length="61" mass="6780">MSERYVSLQLINSSLKRVLRCYSVQRYIGKGIYSAAVLHCLLISGLQGSHACDEIAAHERA</sequence>
<comment type="caution">
    <text evidence="1">The sequence shown here is derived from an EMBL/GenBank/DDBJ whole genome shotgun (WGS) entry which is preliminary data.</text>
</comment>
<organism evidence="1 2">
    <name type="scientific">Ophiophagus hannah</name>
    <name type="common">King cobra</name>
    <name type="synonym">Naja hannah</name>
    <dbReference type="NCBI Taxonomy" id="8665"/>
    <lineage>
        <taxon>Eukaryota</taxon>
        <taxon>Metazoa</taxon>
        <taxon>Chordata</taxon>
        <taxon>Craniata</taxon>
        <taxon>Vertebrata</taxon>
        <taxon>Euteleostomi</taxon>
        <taxon>Lepidosauria</taxon>
        <taxon>Squamata</taxon>
        <taxon>Bifurcata</taxon>
        <taxon>Unidentata</taxon>
        <taxon>Episquamata</taxon>
        <taxon>Toxicofera</taxon>
        <taxon>Serpentes</taxon>
        <taxon>Colubroidea</taxon>
        <taxon>Elapidae</taxon>
        <taxon>Elapinae</taxon>
        <taxon>Ophiophagus</taxon>
    </lineage>
</organism>
<proteinExistence type="predicted"/>
<reference evidence="1 2" key="1">
    <citation type="journal article" date="2013" name="Proc. Natl. Acad. Sci. U.S.A.">
        <title>The king cobra genome reveals dynamic gene evolution and adaptation in the snake venom system.</title>
        <authorList>
            <person name="Vonk F.J."/>
            <person name="Casewell N.R."/>
            <person name="Henkel C.V."/>
            <person name="Heimberg A.M."/>
            <person name="Jansen H.J."/>
            <person name="McCleary R.J."/>
            <person name="Kerkkamp H.M."/>
            <person name="Vos R.A."/>
            <person name="Guerreiro I."/>
            <person name="Calvete J.J."/>
            <person name="Wuster W."/>
            <person name="Woods A.E."/>
            <person name="Logan J.M."/>
            <person name="Harrison R.A."/>
            <person name="Castoe T.A."/>
            <person name="de Koning A.P."/>
            <person name="Pollock D.D."/>
            <person name="Yandell M."/>
            <person name="Calderon D."/>
            <person name="Renjifo C."/>
            <person name="Currier R.B."/>
            <person name="Salgado D."/>
            <person name="Pla D."/>
            <person name="Sanz L."/>
            <person name="Hyder A.S."/>
            <person name="Ribeiro J.M."/>
            <person name="Arntzen J.W."/>
            <person name="van den Thillart G.E."/>
            <person name="Boetzer M."/>
            <person name="Pirovano W."/>
            <person name="Dirks R.P."/>
            <person name="Spaink H.P."/>
            <person name="Duboule D."/>
            <person name="McGlinn E."/>
            <person name="Kini R.M."/>
            <person name="Richardson M.K."/>
        </authorList>
    </citation>
    <scope>NUCLEOTIDE SEQUENCE</scope>
    <source>
        <tissue evidence="1">Blood</tissue>
    </source>
</reference>
<evidence type="ECO:0000313" key="1">
    <source>
        <dbReference type="EMBL" id="ETE72708.1"/>
    </source>
</evidence>
<dbReference type="Proteomes" id="UP000018936">
    <property type="component" value="Unassembled WGS sequence"/>
</dbReference>
<keyword evidence="2" id="KW-1185">Reference proteome</keyword>
<accession>V8PFC1</accession>
<gene>
    <name evidence="1" type="ORF">L345_01459</name>
</gene>
<protein>
    <submittedName>
        <fullName evidence="1">Uncharacterized protein</fullName>
    </submittedName>
</protein>
<dbReference type="EMBL" id="AZIM01000189">
    <property type="protein sequence ID" value="ETE72708.1"/>
    <property type="molecule type" value="Genomic_DNA"/>
</dbReference>
<feature type="non-terminal residue" evidence="1">
    <location>
        <position position="1"/>
    </location>
</feature>
<evidence type="ECO:0000313" key="2">
    <source>
        <dbReference type="Proteomes" id="UP000018936"/>
    </source>
</evidence>
<dbReference type="AlphaFoldDB" id="V8PFC1"/>